<dbReference type="Proteomes" id="UP000753908">
    <property type="component" value="Unassembled WGS sequence"/>
</dbReference>
<reference evidence="5" key="2">
    <citation type="journal article" date="2022" name="Microbiol. Resour. Announc.">
        <title>Metagenome Sequencing to Explore Phylogenomics of Terrestrial Cyanobacteria.</title>
        <authorList>
            <person name="Ward R.D."/>
            <person name="Stajich J.E."/>
            <person name="Johansen J.R."/>
            <person name="Huntemann M."/>
            <person name="Clum A."/>
            <person name="Foster B."/>
            <person name="Foster B."/>
            <person name="Roux S."/>
            <person name="Palaniappan K."/>
            <person name="Varghese N."/>
            <person name="Mukherjee S."/>
            <person name="Reddy T.B.K."/>
            <person name="Daum C."/>
            <person name="Copeland A."/>
            <person name="Chen I.A."/>
            <person name="Ivanova N.N."/>
            <person name="Kyrpides N.C."/>
            <person name="Shapiro N."/>
            <person name="Eloe-Fadrosh E.A."/>
            <person name="Pietrasiak N."/>
        </authorList>
    </citation>
    <scope>NUCLEOTIDE SEQUENCE</scope>
    <source>
        <strain evidence="5">CPER-KK1</strain>
    </source>
</reference>
<proteinExistence type="inferred from homology"/>
<name>A0A951PNW0_9CYAN</name>
<evidence type="ECO:0000313" key="6">
    <source>
        <dbReference type="Proteomes" id="UP000753908"/>
    </source>
</evidence>
<evidence type="ECO:0000313" key="5">
    <source>
        <dbReference type="EMBL" id="MBW4546858.1"/>
    </source>
</evidence>
<evidence type="ECO:0000256" key="3">
    <source>
        <dbReference type="ARBA" id="ARBA00038493"/>
    </source>
</evidence>
<dbReference type="PANTHER" id="PTHR48094">
    <property type="entry name" value="PROTEIN/NUCLEIC ACID DEGLYCASE DJ-1-RELATED"/>
    <property type="match status" value="1"/>
</dbReference>
<dbReference type="CDD" id="cd03141">
    <property type="entry name" value="GATase1_Hsp31_like"/>
    <property type="match status" value="1"/>
</dbReference>
<keyword evidence="1" id="KW-0346">Stress response</keyword>
<dbReference type="EMBL" id="JAHHIF010000031">
    <property type="protein sequence ID" value="MBW4546858.1"/>
    <property type="molecule type" value="Genomic_DNA"/>
</dbReference>
<dbReference type="GO" id="GO:0005737">
    <property type="term" value="C:cytoplasm"/>
    <property type="evidence" value="ECO:0007669"/>
    <property type="project" value="TreeGrafter"/>
</dbReference>
<evidence type="ECO:0000256" key="2">
    <source>
        <dbReference type="ARBA" id="ARBA00023239"/>
    </source>
</evidence>
<dbReference type="InterPro" id="IPR002818">
    <property type="entry name" value="DJ-1/PfpI"/>
</dbReference>
<evidence type="ECO:0000259" key="4">
    <source>
        <dbReference type="Pfam" id="PF01965"/>
    </source>
</evidence>
<dbReference type="InterPro" id="IPR050325">
    <property type="entry name" value="Prot/Nucl_acid_deglycase"/>
</dbReference>
<sequence>MSQQKRVLMVVTNCDRIDDTHPTGIWFEEFAIPYMEFQSNGFEVTVASPNGGVAPLDPRSTETEEASNWTEAQEVLQHTKALASLEAADFDAIFLPGGHGTMFDLPESAELQKLLSTFARTNKVIAAVCHGPAGFVGAKLADGKPLVAGKTITGFTNEEERAVELDQLMPFLLETKLRELGGQFVVQPNWSDHIEQDGNLITGQNPQSSKSAAQAVVSALNPVSTSVS</sequence>
<organism evidence="5 6">
    <name type="scientific">Symplocastrum torsivum CPER-KK1</name>
    <dbReference type="NCBI Taxonomy" id="450513"/>
    <lineage>
        <taxon>Bacteria</taxon>
        <taxon>Bacillati</taxon>
        <taxon>Cyanobacteriota</taxon>
        <taxon>Cyanophyceae</taxon>
        <taxon>Oscillatoriophycideae</taxon>
        <taxon>Oscillatoriales</taxon>
        <taxon>Microcoleaceae</taxon>
        <taxon>Symplocastrum</taxon>
    </lineage>
</organism>
<feature type="domain" description="DJ-1/PfpI" evidence="4">
    <location>
        <begin position="29"/>
        <end position="217"/>
    </location>
</feature>
<dbReference type="PANTHER" id="PTHR48094:SF11">
    <property type="entry name" value="GLUTATHIONE-INDEPENDENT GLYOXALASE HSP31-RELATED"/>
    <property type="match status" value="1"/>
</dbReference>
<dbReference type="AlphaFoldDB" id="A0A951PNW0"/>
<gene>
    <name evidence="5" type="ORF">KME25_20800</name>
</gene>
<dbReference type="SUPFAM" id="SSF52317">
    <property type="entry name" value="Class I glutamine amidotransferase-like"/>
    <property type="match status" value="1"/>
</dbReference>
<keyword evidence="2" id="KW-0456">Lyase</keyword>
<reference evidence="5" key="1">
    <citation type="submission" date="2021-05" db="EMBL/GenBank/DDBJ databases">
        <authorList>
            <person name="Pietrasiak N."/>
            <person name="Ward R."/>
            <person name="Stajich J.E."/>
            <person name="Kurbessoian T."/>
        </authorList>
    </citation>
    <scope>NUCLEOTIDE SEQUENCE</scope>
    <source>
        <strain evidence="5">CPER-KK1</strain>
    </source>
</reference>
<comment type="similarity">
    <text evidence="3">Belongs to the peptidase C56 family. HSP31-like subfamily.</text>
</comment>
<accession>A0A951PNW0</accession>
<keyword evidence="5" id="KW-0315">Glutamine amidotransferase</keyword>
<protein>
    <submittedName>
        <fullName evidence="5">Type 1 glutamine amidotransferase domain-containing protein</fullName>
    </submittedName>
</protein>
<dbReference type="GO" id="GO:0019172">
    <property type="term" value="F:glyoxalase III activity"/>
    <property type="evidence" value="ECO:0007669"/>
    <property type="project" value="TreeGrafter"/>
</dbReference>
<comment type="caution">
    <text evidence="5">The sequence shown here is derived from an EMBL/GenBank/DDBJ whole genome shotgun (WGS) entry which is preliminary data.</text>
</comment>
<evidence type="ECO:0000256" key="1">
    <source>
        <dbReference type="ARBA" id="ARBA00023016"/>
    </source>
</evidence>
<dbReference type="InterPro" id="IPR029062">
    <property type="entry name" value="Class_I_gatase-like"/>
</dbReference>
<dbReference type="Gene3D" id="3.40.50.880">
    <property type="match status" value="1"/>
</dbReference>
<dbReference type="Pfam" id="PF01965">
    <property type="entry name" value="DJ-1_PfpI"/>
    <property type="match status" value="1"/>
</dbReference>
<dbReference type="GO" id="GO:0019243">
    <property type="term" value="P:methylglyoxal catabolic process to D-lactate via S-lactoyl-glutathione"/>
    <property type="evidence" value="ECO:0007669"/>
    <property type="project" value="TreeGrafter"/>
</dbReference>